<dbReference type="SUPFAM" id="SSF81333">
    <property type="entry name" value="F1F0 ATP synthase subunit C"/>
    <property type="match status" value="1"/>
</dbReference>
<dbReference type="Gene3D" id="1.20.120.610">
    <property type="entry name" value="lithium bound rotor ring of v- atpase"/>
    <property type="match status" value="1"/>
</dbReference>
<proteinExistence type="inferred from homology"/>
<dbReference type="GO" id="GO:0033177">
    <property type="term" value="C:proton-transporting two-sector ATPase complex, proton-transporting domain"/>
    <property type="evidence" value="ECO:0007669"/>
    <property type="project" value="InterPro"/>
</dbReference>
<evidence type="ECO:0000256" key="1">
    <source>
        <dbReference type="ARBA" id="ARBA00004141"/>
    </source>
</evidence>
<evidence type="ECO:0000256" key="4">
    <source>
        <dbReference type="ARBA" id="ARBA00022989"/>
    </source>
</evidence>
<feature type="domain" description="V-ATPase proteolipid subunit C-like" evidence="7">
    <location>
        <begin position="84"/>
        <end position="143"/>
    </location>
</feature>
<accession>A0A645F364</accession>
<feature type="transmembrane region" description="Helical" evidence="6">
    <location>
        <begin position="38"/>
        <end position="60"/>
    </location>
</feature>
<keyword evidence="3 6" id="KW-0812">Transmembrane</keyword>
<comment type="subcellular location">
    <subcellularLocation>
        <location evidence="1">Membrane</location>
        <topology evidence="1">Multi-pass membrane protein</topology>
    </subcellularLocation>
</comment>
<reference evidence="8" key="1">
    <citation type="submission" date="2019-08" db="EMBL/GenBank/DDBJ databases">
        <authorList>
            <person name="Kucharzyk K."/>
            <person name="Murdoch R.W."/>
            <person name="Higgins S."/>
            <person name="Loffler F."/>
        </authorList>
    </citation>
    <scope>NUCLEOTIDE SEQUENCE</scope>
</reference>
<keyword evidence="5 6" id="KW-0472">Membrane</keyword>
<dbReference type="AlphaFoldDB" id="A0A645F364"/>
<evidence type="ECO:0000259" key="7">
    <source>
        <dbReference type="Pfam" id="PF00137"/>
    </source>
</evidence>
<evidence type="ECO:0000256" key="6">
    <source>
        <dbReference type="SAM" id="Phobius"/>
    </source>
</evidence>
<dbReference type="InterPro" id="IPR035921">
    <property type="entry name" value="F/V-ATP_Csub_sf"/>
</dbReference>
<dbReference type="CDD" id="cd18120">
    <property type="entry name" value="ATP-synt_Vo_Ao_c"/>
    <property type="match status" value="1"/>
</dbReference>
<dbReference type="PRINTS" id="PR00124">
    <property type="entry name" value="ATPASEC"/>
</dbReference>
<dbReference type="EMBL" id="VSSQ01053053">
    <property type="protein sequence ID" value="MPN07093.1"/>
    <property type="molecule type" value="Genomic_DNA"/>
</dbReference>
<feature type="transmembrane region" description="Helical" evidence="6">
    <location>
        <begin position="123"/>
        <end position="144"/>
    </location>
</feature>
<comment type="similarity">
    <text evidence="2">Belongs to the ATPase C chain family.</text>
</comment>
<dbReference type="GO" id="GO:0015078">
    <property type="term" value="F:proton transmembrane transporter activity"/>
    <property type="evidence" value="ECO:0007669"/>
    <property type="project" value="InterPro"/>
</dbReference>
<comment type="caution">
    <text evidence="8">The sequence shown here is derived from an EMBL/GenBank/DDBJ whole genome shotgun (WGS) entry which is preliminary data.</text>
</comment>
<evidence type="ECO:0000256" key="3">
    <source>
        <dbReference type="ARBA" id="ARBA00022692"/>
    </source>
</evidence>
<evidence type="ECO:0000256" key="2">
    <source>
        <dbReference type="ARBA" id="ARBA00006704"/>
    </source>
</evidence>
<feature type="transmembrane region" description="Helical" evidence="6">
    <location>
        <begin position="80"/>
        <end position="111"/>
    </location>
</feature>
<evidence type="ECO:0000313" key="8">
    <source>
        <dbReference type="EMBL" id="MPN07093.1"/>
    </source>
</evidence>
<evidence type="ECO:0000256" key="5">
    <source>
        <dbReference type="ARBA" id="ARBA00023136"/>
    </source>
</evidence>
<name>A0A645F364_9ZZZZ</name>
<protein>
    <recommendedName>
        <fullName evidence="7">V-ATPase proteolipid subunit C-like domain-containing protein</fullName>
    </recommendedName>
</protein>
<feature type="transmembrane region" description="Helical" evidence="6">
    <location>
        <begin position="6"/>
        <end position="26"/>
    </location>
</feature>
<dbReference type="GO" id="GO:0045259">
    <property type="term" value="C:proton-transporting ATP synthase complex"/>
    <property type="evidence" value="ECO:0007669"/>
    <property type="project" value="InterPro"/>
</dbReference>
<dbReference type="InterPro" id="IPR000454">
    <property type="entry name" value="ATP_synth_F0_csu"/>
</dbReference>
<dbReference type="GO" id="GO:0015986">
    <property type="term" value="P:proton motive force-driven ATP synthesis"/>
    <property type="evidence" value="ECO:0007669"/>
    <property type="project" value="InterPro"/>
</dbReference>
<dbReference type="Pfam" id="PF00137">
    <property type="entry name" value="ATP-synt_C"/>
    <property type="match status" value="1"/>
</dbReference>
<organism evidence="8">
    <name type="scientific">bioreactor metagenome</name>
    <dbReference type="NCBI Taxonomy" id="1076179"/>
    <lineage>
        <taxon>unclassified sequences</taxon>
        <taxon>metagenomes</taxon>
        <taxon>ecological metagenomes</taxon>
    </lineage>
</organism>
<sequence>MNEWIIFGLVVLGLIVITLPLIKVFKGQVTAGKAKKRIILHISLFFTLILGTALIAPGVLGAEITSDSTIAGEIYAQAAGLGYIGAAIATGASALGAGIAVAAAAPAAIGAISENPKNLGKSLIFVALGEGVAIYGLLISILILNNIPVIA</sequence>
<dbReference type="InterPro" id="IPR002379">
    <property type="entry name" value="ATPase_proteolipid_c-like_dom"/>
</dbReference>
<keyword evidence="4 6" id="KW-1133">Transmembrane helix</keyword>
<gene>
    <name evidence="8" type="ORF">SDC9_154359</name>
</gene>